<dbReference type="AlphaFoldDB" id="A0A7S8ECW7"/>
<keyword evidence="1" id="KW-0732">Signal</keyword>
<dbReference type="Proteomes" id="UP000594468">
    <property type="component" value="Chromosome"/>
</dbReference>
<feature type="signal peptide" evidence="1">
    <location>
        <begin position="1"/>
        <end position="32"/>
    </location>
</feature>
<accession>A0A7S8ECW7</accession>
<evidence type="ECO:0008006" key="4">
    <source>
        <dbReference type="Google" id="ProtNLM"/>
    </source>
</evidence>
<name>A0A7S8ECW7_9CHLR</name>
<evidence type="ECO:0000313" key="3">
    <source>
        <dbReference type="Proteomes" id="UP000594468"/>
    </source>
</evidence>
<dbReference type="EMBL" id="CP062983">
    <property type="protein sequence ID" value="QPC84655.1"/>
    <property type="molecule type" value="Genomic_DNA"/>
</dbReference>
<sequence length="227" mass="25338">MPNIPTLKPRMQLFLSLLLGALLSACVPIGQSAPQQTIPLGELLLDDTFTLQKGWEARESDWAYMDVINEGYRMWLTRNVYIYGLYRESFTDTVMEASTLLMSDNPKTIYGLRCRASEGNPANGYYFMLSADGAFSIRYGAGNAIEPLVKWQNHSAIYTDGRINTIRIICAGDYLALYVNNQFVADVTDDRYSRGFFGAALALPEATTLDNPADVVFDNVRVWAVGD</sequence>
<evidence type="ECO:0000256" key="1">
    <source>
        <dbReference type="SAM" id="SignalP"/>
    </source>
</evidence>
<organism evidence="2 3">
    <name type="scientific">Phototrophicus methaneseepsis</name>
    <dbReference type="NCBI Taxonomy" id="2710758"/>
    <lineage>
        <taxon>Bacteria</taxon>
        <taxon>Bacillati</taxon>
        <taxon>Chloroflexota</taxon>
        <taxon>Candidatus Thermofontia</taxon>
        <taxon>Phototrophicales</taxon>
        <taxon>Phototrophicaceae</taxon>
        <taxon>Phototrophicus</taxon>
    </lineage>
</organism>
<gene>
    <name evidence="2" type="ORF">G4Y79_09840</name>
</gene>
<protein>
    <recommendedName>
        <fullName evidence="4">DUF1080 domain-containing protein</fullName>
    </recommendedName>
</protein>
<keyword evidence="3" id="KW-1185">Reference proteome</keyword>
<reference evidence="2 3" key="1">
    <citation type="submission" date="2020-02" db="EMBL/GenBank/DDBJ databases">
        <authorList>
            <person name="Zheng R.K."/>
            <person name="Sun C.M."/>
        </authorList>
    </citation>
    <scope>NUCLEOTIDE SEQUENCE [LARGE SCALE GENOMIC DNA]</scope>
    <source>
        <strain evidence="3">rifampicinis</strain>
    </source>
</reference>
<dbReference type="RefSeq" id="WP_195172718.1">
    <property type="nucleotide sequence ID" value="NZ_CP062983.1"/>
</dbReference>
<evidence type="ECO:0000313" key="2">
    <source>
        <dbReference type="EMBL" id="QPC84655.1"/>
    </source>
</evidence>
<proteinExistence type="predicted"/>
<dbReference type="Gene3D" id="2.60.120.560">
    <property type="entry name" value="Exo-inulinase, domain 1"/>
    <property type="match status" value="1"/>
</dbReference>
<dbReference type="KEGG" id="pmet:G4Y79_09840"/>
<feature type="chain" id="PRO_5032926701" description="DUF1080 domain-containing protein" evidence="1">
    <location>
        <begin position="33"/>
        <end position="227"/>
    </location>
</feature>